<dbReference type="InterPro" id="IPR025194">
    <property type="entry name" value="RodZ-like_C"/>
</dbReference>
<gene>
    <name evidence="4" type="ORF">KDD17_03990</name>
</gene>
<organism evidence="4 5">
    <name type="scientific">Sulfitobacter albidus</name>
    <dbReference type="NCBI Taxonomy" id="2829501"/>
    <lineage>
        <taxon>Bacteria</taxon>
        <taxon>Pseudomonadati</taxon>
        <taxon>Pseudomonadota</taxon>
        <taxon>Alphaproteobacteria</taxon>
        <taxon>Rhodobacterales</taxon>
        <taxon>Roseobacteraceae</taxon>
        <taxon>Sulfitobacter</taxon>
    </lineage>
</organism>
<sequence>MIGRWASKNAEDDAVEPQGFDAFELRLGDLMRGERATLGKSLLDVQRELRIKASYIAAIENADPDAFDTPGFIAGYVRSYARYLGMDPDKAFDAFCTESGFSVAHGMSAEASVVRKPTREERLTRQPESDIFSRPAMPFAPTGDSMFARIEPGAIVSMAVLVALIGAIGFGGWTVLKEVQRVQVAPVDQTPIVLSDLDPLQAAAPSAPTLGAEVNAPAAIDDTPRVEALDRLYRPAALDVPVLTARDAPIATLDPRAGGVFNGPAFATPAVPDAPTQLADATPDTDGAVTEALAGETRFGALLPQVVEGPVPEVRVVATGETWVRITSVDGSNIFEKVMQKGDTFSVPATEEPPMLRTGQSGAVYFVMNGEFYGPVGGRGAVTSNVPLQQQALAELYTPANPADDSALETLVAELRTQANEADAQAE</sequence>
<evidence type="ECO:0000313" key="4">
    <source>
        <dbReference type="EMBL" id="QUJ77192.1"/>
    </source>
</evidence>
<feature type="region of interest" description="Disordered" evidence="1">
    <location>
        <begin position="114"/>
        <end position="135"/>
    </location>
</feature>
<feature type="transmembrane region" description="Helical" evidence="2">
    <location>
        <begin position="154"/>
        <end position="176"/>
    </location>
</feature>
<reference evidence="4" key="1">
    <citation type="submission" date="2021-04" db="EMBL/GenBank/DDBJ databases">
        <title>Complete genome sequence for Sulfitobacter sp. strain JK7-1.</title>
        <authorList>
            <person name="Park S.-J."/>
        </authorList>
    </citation>
    <scope>NUCLEOTIDE SEQUENCE</scope>
    <source>
        <strain evidence="4">JK7-1</strain>
    </source>
</reference>
<evidence type="ECO:0000256" key="1">
    <source>
        <dbReference type="SAM" id="MobiDB-lite"/>
    </source>
</evidence>
<dbReference type="CDD" id="cd00093">
    <property type="entry name" value="HTH_XRE"/>
    <property type="match status" value="1"/>
</dbReference>
<dbReference type="KEGG" id="sual:KDD17_03990"/>
<dbReference type="GO" id="GO:0003677">
    <property type="term" value="F:DNA binding"/>
    <property type="evidence" value="ECO:0007669"/>
    <property type="project" value="InterPro"/>
</dbReference>
<dbReference type="Pfam" id="PF13413">
    <property type="entry name" value="HTH_25"/>
    <property type="match status" value="1"/>
</dbReference>
<protein>
    <submittedName>
        <fullName evidence="4">DUF4115 domain-containing protein</fullName>
    </submittedName>
</protein>
<dbReference type="EMBL" id="CP073581">
    <property type="protein sequence ID" value="QUJ77192.1"/>
    <property type="molecule type" value="Genomic_DNA"/>
</dbReference>
<proteinExistence type="predicted"/>
<accession>A0A975PMU9</accession>
<feature type="domain" description="Cytoskeleton protein RodZ-like C-terminal" evidence="3">
    <location>
        <begin position="316"/>
        <end position="383"/>
    </location>
</feature>
<keyword evidence="5" id="KW-1185">Reference proteome</keyword>
<dbReference type="InterPro" id="IPR050400">
    <property type="entry name" value="Bact_Cytoskel_RodZ"/>
</dbReference>
<keyword evidence="2" id="KW-0812">Transmembrane</keyword>
<dbReference type="Gene3D" id="1.10.260.40">
    <property type="entry name" value="lambda repressor-like DNA-binding domains"/>
    <property type="match status" value="1"/>
</dbReference>
<keyword evidence="2" id="KW-0472">Membrane</keyword>
<dbReference type="PANTHER" id="PTHR34475:SF1">
    <property type="entry name" value="CYTOSKELETON PROTEIN RODZ"/>
    <property type="match status" value="1"/>
</dbReference>
<dbReference type="Proteomes" id="UP000683291">
    <property type="component" value="Chromosome 1"/>
</dbReference>
<evidence type="ECO:0000256" key="2">
    <source>
        <dbReference type="SAM" id="Phobius"/>
    </source>
</evidence>
<keyword evidence="2" id="KW-1133">Transmembrane helix</keyword>
<evidence type="ECO:0000313" key="5">
    <source>
        <dbReference type="Proteomes" id="UP000683291"/>
    </source>
</evidence>
<dbReference type="RefSeq" id="WP_212705387.1">
    <property type="nucleotide sequence ID" value="NZ_CP073581.1"/>
</dbReference>
<dbReference type="PANTHER" id="PTHR34475">
    <property type="match status" value="1"/>
</dbReference>
<dbReference type="Pfam" id="PF13464">
    <property type="entry name" value="RodZ_C"/>
    <property type="match status" value="1"/>
</dbReference>
<name>A0A975PMU9_9RHOB</name>
<dbReference type="AlphaFoldDB" id="A0A975PMU9"/>
<dbReference type="InterPro" id="IPR010982">
    <property type="entry name" value="Lambda_DNA-bd_dom_sf"/>
</dbReference>
<dbReference type="InterPro" id="IPR001387">
    <property type="entry name" value="Cro/C1-type_HTH"/>
</dbReference>
<evidence type="ECO:0000259" key="3">
    <source>
        <dbReference type="Pfam" id="PF13464"/>
    </source>
</evidence>
<feature type="compositionally biased region" description="Basic and acidic residues" evidence="1">
    <location>
        <begin position="117"/>
        <end position="128"/>
    </location>
</feature>